<dbReference type="Proteomes" id="UP000585665">
    <property type="component" value="Unassembled WGS sequence"/>
</dbReference>
<keyword evidence="3" id="KW-1185">Reference proteome</keyword>
<dbReference type="Pfam" id="PF01425">
    <property type="entry name" value="Amidase"/>
    <property type="match status" value="1"/>
</dbReference>
<dbReference type="RefSeq" id="WP_176613239.1">
    <property type="nucleotide sequence ID" value="NZ_JABXXR010000034.1"/>
</dbReference>
<evidence type="ECO:0000313" key="2">
    <source>
        <dbReference type="EMBL" id="NVN40269.1"/>
    </source>
</evidence>
<dbReference type="InterPro" id="IPR023631">
    <property type="entry name" value="Amidase_dom"/>
</dbReference>
<dbReference type="NCBIfam" id="NF005686">
    <property type="entry name" value="PRK07486.1"/>
    <property type="match status" value="1"/>
</dbReference>
<evidence type="ECO:0000313" key="3">
    <source>
        <dbReference type="Proteomes" id="UP000585665"/>
    </source>
</evidence>
<sequence>MNTITDWTATALRDALHARQVSAREVMEAYLDRIDRVNPALNAIVSRVPRDGLLRAADQCDADAARGAFRGPLHGFPIAIKDLAPTQGIPTTMGAAALAHQIPAEDGLAVARVRGAGAIVTGKTNVPEFGLGSHTTNPVFGPTRNPYDLGRSAGGSSGGAAVALAARMAPLADGSDFGGSLRNPAGWNNVFGFRPTSGRVPKLPSPDVFFSQMGYEGPMARTVPDLALLLSVQAGYDPRAPLSLRDDPASFFAPLDRDIGGIRIGWLGTMGGLPMEEGVLSVCEAALATFTSLGAHVEPVTFPLPRDEIWETWLGIRHWSVGNGLRALYDNPDTRRTLSPQSVWEIEGSLSQTGQDLYRATVGRTRVAHAFLTLFEQVDYLALPTAQLFPFDVGLAWPTDIAGTALDTYHRWMEATFAVSLSGCPALAVPAGFGGAHRLPMGLQLIAPHHADLAVLRLAQAYEQASPWIGQTRPPDP</sequence>
<dbReference type="PANTHER" id="PTHR11895:SF76">
    <property type="entry name" value="INDOLEACETAMIDE HYDROLASE"/>
    <property type="match status" value="1"/>
</dbReference>
<dbReference type="PROSITE" id="PS00571">
    <property type="entry name" value="AMIDASES"/>
    <property type="match status" value="1"/>
</dbReference>
<evidence type="ECO:0000259" key="1">
    <source>
        <dbReference type="Pfam" id="PF01425"/>
    </source>
</evidence>
<dbReference type="AlphaFoldDB" id="A0A850PC76"/>
<proteinExistence type="predicted"/>
<dbReference type="GO" id="GO:0004040">
    <property type="term" value="F:amidase activity"/>
    <property type="evidence" value="ECO:0007669"/>
    <property type="project" value="UniProtKB-EC"/>
</dbReference>
<dbReference type="EMBL" id="JABXXR010000034">
    <property type="protein sequence ID" value="NVN40269.1"/>
    <property type="molecule type" value="Genomic_DNA"/>
</dbReference>
<feature type="domain" description="Amidase" evidence="1">
    <location>
        <begin position="25"/>
        <end position="456"/>
    </location>
</feature>
<protein>
    <submittedName>
        <fullName evidence="2">Amidase</fullName>
        <ecNumber evidence="2">3.5.1.4</ecNumber>
    </submittedName>
</protein>
<dbReference type="EC" id="3.5.1.4" evidence="2"/>
<organism evidence="2 3">
    <name type="scientific">Ameyamaea chiangmaiensis</name>
    <dbReference type="NCBI Taxonomy" id="442969"/>
    <lineage>
        <taxon>Bacteria</taxon>
        <taxon>Pseudomonadati</taxon>
        <taxon>Pseudomonadota</taxon>
        <taxon>Alphaproteobacteria</taxon>
        <taxon>Acetobacterales</taxon>
        <taxon>Acetobacteraceae</taxon>
        <taxon>Ameyamaea</taxon>
    </lineage>
</organism>
<gene>
    <name evidence="2" type="ORF">HUK82_06770</name>
</gene>
<dbReference type="InterPro" id="IPR020556">
    <property type="entry name" value="Amidase_CS"/>
</dbReference>
<accession>A0A850PC76</accession>
<dbReference type="SUPFAM" id="SSF75304">
    <property type="entry name" value="Amidase signature (AS) enzymes"/>
    <property type="match status" value="1"/>
</dbReference>
<name>A0A850PC76_9PROT</name>
<dbReference type="PANTHER" id="PTHR11895">
    <property type="entry name" value="TRANSAMIDASE"/>
    <property type="match status" value="1"/>
</dbReference>
<keyword evidence="2" id="KW-0378">Hydrolase</keyword>
<comment type="caution">
    <text evidence="2">The sequence shown here is derived from an EMBL/GenBank/DDBJ whole genome shotgun (WGS) entry which is preliminary data.</text>
</comment>
<dbReference type="InterPro" id="IPR036928">
    <property type="entry name" value="AS_sf"/>
</dbReference>
<dbReference type="InterPro" id="IPR000120">
    <property type="entry name" value="Amidase"/>
</dbReference>
<dbReference type="Gene3D" id="3.90.1300.10">
    <property type="entry name" value="Amidase signature (AS) domain"/>
    <property type="match status" value="1"/>
</dbReference>
<reference evidence="2 3" key="1">
    <citation type="submission" date="2020-06" db="EMBL/GenBank/DDBJ databases">
        <title>Description of novel acetic acid bacteria.</title>
        <authorList>
            <person name="Sombolestani A."/>
        </authorList>
    </citation>
    <scope>NUCLEOTIDE SEQUENCE [LARGE SCALE GENOMIC DNA]</scope>
    <source>
        <strain evidence="2 3">LMG 27010</strain>
    </source>
</reference>